<evidence type="ECO:0000313" key="3">
    <source>
        <dbReference type="EMBL" id="KNX39437.1"/>
    </source>
</evidence>
<evidence type="ECO:0000313" key="4">
    <source>
        <dbReference type="Proteomes" id="UP000037397"/>
    </source>
</evidence>
<reference evidence="4" key="1">
    <citation type="submission" date="2015-03" db="EMBL/GenBank/DDBJ databases">
        <title>Luteipulveratus halotolerans sp. nov., a novel actinobacterium (Dermacoccaceae) from Sarawak, Malaysia.</title>
        <authorList>
            <person name="Juboi H."/>
            <person name="Basik A."/>
            <person name="Shamsul S.S."/>
            <person name="Arnold P."/>
            <person name="Schmitt E.K."/>
            <person name="Sanglier J.-J."/>
            <person name="Yeo T."/>
        </authorList>
    </citation>
    <scope>NUCLEOTIDE SEQUENCE [LARGE SCALE GENOMIC DNA]</scope>
    <source>
        <strain evidence="4">C296001</strain>
    </source>
</reference>
<sequence>MLSVNVGAPEPIARGKGLPTGIGKRPVDHVDVRDPGPKHGGDGSGVVGDFIGDRQHHGGSTQALYAVAREELDGWEQRLGRSLPDGMFGENLTTQGYEVDAALIGERWRIGPDVVVVVAGPRIPCLTFAARMGEPGWLKTFAAHGRSGGYLSIEVPGRITRGDELEVLSRPDHDITVPVTFAAFMGDLGAGREVLAAGVLDPAEHADLERAVDRRA</sequence>
<dbReference type="GO" id="GO:0003824">
    <property type="term" value="F:catalytic activity"/>
    <property type="evidence" value="ECO:0007669"/>
    <property type="project" value="InterPro"/>
</dbReference>
<dbReference type="Proteomes" id="UP000037397">
    <property type="component" value="Unassembled WGS sequence"/>
</dbReference>
<dbReference type="InterPro" id="IPR005302">
    <property type="entry name" value="MoCF_Sase_C"/>
</dbReference>
<dbReference type="InterPro" id="IPR052353">
    <property type="entry name" value="Benzoxazolinone_Detox_Enz"/>
</dbReference>
<dbReference type="PROSITE" id="PS51340">
    <property type="entry name" value="MOSC"/>
    <property type="match status" value="1"/>
</dbReference>
<organism evidence="3 4">
    <name type="scientific">Luteipulveratus halotolerans</name>
    <dbReference type="NCBI Taxonomy" id="1631356"/>
    <lineage>
        <taxon>Bacteria</taxon>
        <taxon>Bacillati</taxon>
        <taxon>Actinomycetota</taxon>
        <taxon>Actinomycetes</taxon>
        <taxon>Micrococcales</taxon>
        <taxon>Dermacoccaceae</taxon>
        <taxon>Luteipulveratus</taxon>
    </lineage>
</organism>
<accession>A0A0L6CNY8</accession>
<dbReference type="STRING" id="1631356.VV01_12580"/>
<dbReference type="PANTHER" id="PTHR30212">
    <property type="entry name" value="PROTEIN YIIM"/>
    <property type="match status" value="1"/>
</dbReference>
<dbReference type="PATRIC" id="fig|1631356.3.peg.2466"/>
<evidence type="ECO:0000259" key="2">
    <source>
        <dbReference type="PROSITE" id="PS51340"/>
    </source>
</evidence>
<dbReference type="Pfam" id="PF03473">
    <property type="entry name" value="MOSC"/>
    <property type="match status" value="1"/>
</dbReference>
<name>A0A0L6CNY8_9MICO</name>
<dbReference type="AlphaFoldDB" id="A0A0L6CNY8"/>
<dbReference type="PANTHER" id="PTHR30212:SF2">
    <property type="entry name" value="PROTEIN YIIM"/>
    <property type="match status" value="1"/>
</dbReference>
<proteinExistence type="predicted"/>
<dbReference type="Gene3D" id="2.40.33.20">
    <property type="entry name" value="PK beta-barrel domain-like"/>
    <property type="match status" value="1"/>
</dbReference>
<feature type="domain" description="MOSC" evidence="2">
    <location>
        <begin position="30"/>
        <end position="168"/>
    </location>
</feature>
<feature type="region of interest" description="Disordered" evidence="1">
    <location>
        <begin position="1"/>
        <end position="26"/>
    </location>
</feature>
<keyword evidence="4" id="KW-1185">Reference proteome</keyword>
<gene>
    <name evidence="3" type="ORF">VV01_12580</name>
</gene>
<dbReference type="OrthoDB" id="9786134at2"/>
<evidence type="ECO:0000256" key="1">
    <source>
        <dbReference type="SAM" id="MobiDB-lite"/>
    </source>
</evidence>
<dbReference type="GO" id="GO:0030170">
    <property type="term" value="F:pyridoxal phosphate binding"/>
    <property type="evidence" value="ECO:0007669"/>
    <property type="project" value="InterPro"/>
</dbReference>
<dbReference type="EMBL" id="LAIR01000002">
    <property type="protein sequence ID" value="KNX39437.1"/>
    <property type="molecule type" value="Genomic_DNA"/>
</dbReference>
<dbReference type="SUPFAM" id="SSF50800">
    <property type="entry name" value="PK beta-barrel domain-like"/>
    <property type="match status" value="1"/>
</dbReference>
<dbReference type="InterPro" id="IPR011037">
    <property type="entry name" value="Pyrv_Knase-like_insert_dom_sf"/>
</dbReference>
<comment type="caution">
    <text evidence="3">The sequence shown here is derived from an EMBL/GenBank/DDBJ whole genome shotgun (WGS) entry which is preliminary data.</text>
</comment>
<dbReference type="GO" id="GO:0030151">
    <property type="term" value="F:molybdenum ion binding"/>
    <property type="evidence" value="ECO:0007669"/>
    <property type="project" value="InterPro"/>
</dbReference>
<protein>
    <submittedName>
        <fullName evidence="3">Molybdenum cofactor biosysynthesis protein</fullName>
    </submittedName>
</protein>